<dbReference type="RefSeq" id="WP_042679598.1">
    <property type="nucleotide sequence ID" value="NZ_CABKTM010000014.1"/>
</dbReference>
<dbReference type="InterPro" id="IPR009561">
    <property type="entry name" value="DUF1177"/>
</dbReference>
<dbReference type="Proteomes" id="UP001142078">
    <property type="component" value="Unassembled WGS sequence"/>
</dbReference>
<protein>
    <submittedName>
        <fullName evidence="1">DUF1177 domain-containing protein</fullName>
    </submittedName>
</protein>
<sequence length="311" mass="33507">MILKQVLEIYELLDKPNANGKEVAEFFKSRGCQNVKVKTIEGEKGSTDFIKIVIEGKNGKLSGGNAPTLGIIGRLGGLGARPELVGFVSDGDGALTALSVGLKLVDMHNNGDVLNGDVIVTTHICPDAPTQEHYPVPFMDSSVDMEVMNESEVVEEMDGILSIDTTKGNEILNYKGFAISPTVKEGYILKVSDDLLSIIKRTTGKMANVFPLSIQDITPYGNDLYHLNSILQPATATKVPVVGVAITTETSVAGCATGATSPYDVEVTGRFAVEVAKDFGEGRCAFYDEEEFKKIISLYGSNERFQKKSTK</sequence>
<evidence type="ECO:0000313" key="2">
    <source>
        <dbReference type="Proteomes" id="UP001142078"/>
    </source>
</evidence>
<comment type="caution">
    <text evidence="1">The sequence shown here is derived from an EMBL/GenBank/DDBJ whole genome shotgun (WGS) entry which is preliminary data.</text>
</comment>
<reference evidence="1" key="1">
    <citation type="submission" date="2022-07" db="EMBL/GenBank/DDBJ databases">
        <title>Enhanced cultured diversity of the mouse gut microbiota enables custom-made synthetic communities.</title>
        <authorList>
            <person name="Afrizal A."/>
        </authorList>
    </citation>
    <scope>NUCLEOTIDE SEQUENCE</scope>
    <source>
        <strain evidence="1">DSM 29482</strain>
    </source>
</reference>
<evidence type="ECO:0000313" key="1">
    <source>
        <dbReference type="EMBL" id="MCR2045111.1"/>
    </source>
</evidence>
<dbReference type="AlphaFoldDB" id="A0A9X2MQ46"/>
<name>A0A9X2MQ46_9FIRM</name>
<organism evidence="1 2">
    <name type="scientific">Anaerosalibacter massiliensis</name>
    <dbReference type="NCBI Taxonomy" id="1347392"/>
    <lineage>
        <taxon>Bacteria</taxon>
        <taxon>Bacillati</taxon>
        <taxon>Bacillota</taxon>
        <taxon>Tissierellia</taxon>
        <taxon>Tissierellales</taxon>
        <taxon>Sporanaerobacteraceae</taxon>
        <taxon>Anaerosalibacter</taxon>
    </lineage>
</organism>
<gene>
    <name evidence="1" type="ORF">NSA23_13460</name>
</gene>
<dbReference type="Pfam" id="PF06675">
    <property type="entry name" value="DUF1177"/>
    <property type="match status" value="1"/>
</dbReference>
<accession>A0A9X2MQ46</accession>
<dbReference type="EMBL" id="JANJZL010000012">
    <property type="protein sequence ID" value="MCR2045111.1"/>
    <property type="molecule type" value="Genomic_DNA"/>
</dbReference>
<proteinExistence type="predicted"/>
<keyword evidence="2" id="KW-1185">Reference proteome</keyword>
<dbReference type="OrthoDB" id="9782903at2"/>